<feature type="active site" description="Charge relay system" evidence="6 7">
    <location>
        <position position="142"/>
    </location>
</feature>
<accession>A0A9W7JB96</accession>
<feature type="domain" description="Peptidase S8/S53" evidence="9">
    <location>
        <begin position="135"/>
        <end position="612"/>
    </location>
</feature>
<dbReference type="Gene3D" id="2.60.40.2310">
    <property type="match status" value="1"/>
</dbReference>
<dbReference type="Proteomes" id="UP001165190">
    <property type="component" value="Unassembled WGS sequence"/>
</dbReference>
<dbReference type="PROSITE" id="PS00138">
    <property type="entry name" value="SUBTILASE_SER"/>
    <property type="match status" value="1"/>
</dbReference>
<dbReference type="Pfam" id="PF00082">
    <property type="entry name" value="Peptidase_S8"/>
    <property type="match status" value="1"/>
</dbReference>
<dbReference type="GO" id="GO:0006508">
    <property type="term" value="P:proteolysis"/>
    <property type="evidence" value="ECO:0007669"/>
    <property type="project" value="UniProtKB-KW"/>
</dbReference>
<dbReference type="InterPro" id="IPR000209">
    <property type="entry name" value="Peptidase_S8/S53_dom"/>
</dbReference>
<keyword evidence="3 8" id="KW-0732">Signal</keyword>
<dbReference type="Gene3D" id="3.30.70.80">
    <property type="entry name" value="Peptidase S8 propeptide/proteinase inhibitor I9"/>
    <property type="match status" value="1"/>
</dbReference>
<keyword evidence="2 7" id="KW-0645">Protease</keyword>
<organism evidence="12 13">
    <name type="scientific">Hibiscus trionum</name>
    <name type="common">Flower of an hour</name>
    <dbReference type="NCBI Taxonomy" id="183268"/>
    <lineage>
        <taxon>Eukaryota</taxon>
        <taxon>Viridiplantae</taxon>
        <taxon>Streptophyta</taxon>
        <taxon>Embryophyta</taxon>
        <taxon>Tracheophyta</taxon>
        <taxon>Spermatophyta</taxon>
        <taxon>Magnoliopsida</taxon>
        <taxon>eudicotyledons</taxon>
        <taxon>Gunneridae</taxon>
        <taxon>Pentapetalae</taxon>
        <taxon>rosids</taxon>
        <taxon>malvids</taxon>
        <taxon>Malvales</taxon>
        <taxon>Malvaceae</taxon>
        <taxon>Malvoideae</taxon>
        <taxon>Hibiscus</taxon>
    </lineage>
</organism>
<dbReference type="InterPro" id="IPR023828">
    <property type="entry name" value="Peptidase_S8_Ser-AS"/>
</dbReference>
<dbReference type="Pfam" id="PF05922">
    <property type="entry name" value="Inhibitor_I9"/>
    <property type="match status" value="1"/>
</dbReference>
<dbReference type="InterPro" id="IPR037045">
    <property type="entry name" value="S8pro/Inhibitor_I9_sf"/>
</dbReference>
<evidence type="ECO:0000256" key="8">
    <source>
        <dbReference type="SAM" id="SignalP"/>
    </source>
</evidence>
<evidence type="ECO:0000256" key="5">
    <source>
        <dbReference type="ARBA" id="ARBA00022825"/>
    </source>
</evidence>
<feature type="signal peptide" evidence="8">
    <location>
        <begin position="1"/>
        <end position="22"/>
    </location>
</feature>
<dbReference type="Pfam" id="PF17766">
    <property type="entry name" value="fn3_6"/>
    <property type="match status" value="1"/>
</dbReference>
<dbReference type="InterPro" id="IPR010259">
    <property type="entry name" value="S8pro/Inhibitor_I9"/>
</dbReference>
<reference evidence="12" key="1">
    <citation type="submission" date="2023-05" db="EMBL/GenBank/DDBJ databases">
        <title>Genome and transcriptome analyses reveal genes involved in the formation of fine ridges on petal epidermal cells in Hibiscus trionum.</title>
        <authorList>
            <person name="Koshimizu S."/>
            <person name="Masuda S."/>
            <person name="Ishii T."/>
            <person name="Shirasu K."/>
            <person name="Hoshino A."/>
            <person name="Arita M."/>
        </authorList>
    </citation>
    <scope>NUCLEOTIDE SEQUENCE</scope>
    <source>
        <strain evidence="12">Hamamatsu line</strain>
    </source>
</reference>
<dbReference type="OrthoDB" id="10256524at2759"/>
<sequence length="768" mass="82754">MASLLQLLSVSVSLLLITCCSSSSDQTPKHYVVYMGSPSGETAESEHLQLLSTVIPRDERERIYLTNRYNHAFTGFSAMLTDSEASELSGREGIVSVFADPILQLHTTRSWDFLDGKSIPKLKGRSYPLHKSSYDVIIGMIDGGIWPESPSFRDEGMGEIPTRWKGVCMEGPDFKMSNCNRKLIGARCYNVVQTSNWNTTTAQMRLDKSPRDTVGHGTHTASIAAGAFVPNASYDGLAQGTARGGSPSARIAVYKVCSEDGCPGSTTLKAIDDAVRDGVDIISISIGMSSLLQSDFLKDPIAIGALHAEQMGVMVVCSGGNEGPDPYTIINAAPWIFTVGASSIDREFESSVLLGNGRTFQGSAINFSNLTRTEAYPLAYGKDIAAKYSPISEARGCYPGSLDPEKVKGKVIVCFDSFPVVSREIKKLVAEDAGAKGLILIDENERSAPFDSGPFPFTEVGSTIGYKILKYINSNKNPTATILPTAEIPRHKPAPVVAYFSSRGPSLLTENILKPDVMAPGVAILAAVIPKVEEGSTLVRRKPAGYAIKSGTSMACPHVTGASAFVKSVHPKWTASMIRSALMTTATVYNNMEKPLTNSSGSFAIPHETGAGEISPLKALNPGLVFETTSQDYLTFLCYNGSPEKTIRSMSKTNFRCPRKSSDNLISGINYPSISISRLPKSEGFRTIKRTVTNVGLPNVTYTSIVQAPMGMEVKVSPKKITFVESVKRISFKVSFTGREASTGYNFGTLTWSAGSYSVRMVFAVNVV</sequence>
<evidence type="ECO:0000256" key="7">
    <source>
        <dbReference type="PROSITE-ProRule" id="PRU01240"/>
    </source>
</evidence>
<evidence type="ECO:0000259" key="9">
    <source>
        <dbReference type="Pfam" id="PF00082"/>
    </source>
</evidence>
<evidence type="ECO:0000256" key="1">
    <source>
        <dbReference type="ARBA" id="ARBA00011073"/>
    </source>
</evidence>
<evidence type="ECO:0000313" key="13">
    <source>
        <dbReference type="Proteomes" id="UP001165190"/>
    </source>
</evidence>
<evidence type="ECO:0000313" key="12">
    <source>
        <dbReference type="EMBL" id="GMJ12171.1"/>
    </source>
</evidence>
<dbReference type="PRINTS" id="PR00723">
    <property type="entry name" value="SUBTILISIN"/>
</dbReference>
<evidence type="ECO:0000256" key="6">
    <source>
        <dbReference type="PIRSR" id="PIRSR615500-1"/>
    </source>
</evidence>
<feature type="domain" description="Inhibitor I9" evidence="10">
    <location>
        <begin position="31"/>
        <end position="106"/>
    </location>
</feature>
<keyword evidence="5 7" id="KW-0720">Serine protease</keyword>
<dbReference type="CDD" id="cd02120">
    <property type="entry name" value="PA_subtilisin_like"/>
    <property type="match status" value="1"/>
</dbReference>
<dbReference type="SUPFAM" id="SSF52743">
    <property type="entry name" value="Subtilisin-like"/>
    <property type="match status" value="1"/>
</dbReference>
<dbReference type="GO" id="GO:0004252">
    <property type="term" value="F:serine-type endopeptidase activity"/>
    <property type="evidence" value="ECO:0007669"/>
    <property type="project" value="UniProtKB-UniRule"/>
</dbReference>
<dbReference type="InterPro" id="IPR041469">
    <property type="entry name" value="Subtilisin-like_FN3"/>
</dbReference>
<evidence type="ECO:0000256" key="3">
    <source>
        <dbReference type="ARBA" id="ARBA00022729"/>
    </source>
</evidence>
<dbReference type="Gene3D" id="3.40.50.200">
    <property type="entry name" value="Peptidase S8/S53 domain"/>
    <property type="match status" value="1"/>
</dbReference>
<dbReference type="Gene3D" id="3.50.30.30">
    <property type="match status" value="1"/>
</dbReference>
<dbReference type="InterPro" id="IPR036852">
    <property type="entry name" value="Peptidase_S8/S53_dom_sf"/>
</dbReference>
<keyword evidence="4 7" id="KW-0378">Hydrolase</keyword>
<evidence type="ECO:0000259" key="10">
    <source>
        <dbReference type="Pfam" id="PF05922"/>
    </source>
</evidence>
<evidence type="ECO:0000256" key="4">
    <source>
        <dbReference type="ARBA" id="ARBA00022801"/>
    </source>
</evidence>
<dbReference type="CDD" id="cd04852">
    <property type="entry name" value="Peptidases_S8_3"/>
    <property type="match status" value="1"/>
</dbReference>
<name>A0A9W7JB96_HIBTR</name>
<evidence type="ECO:0000259" key="11">
    <source>
        <dbReference type="Pfam" id="PF17766"/>
    </source>
</evidence>
<dbReference type="PROSITE" id="PS51892">
    <property type="entry name" value="SUBTILASE"/>
    <property type="match status" value="1"/>
</dbReference>
<feature type="active site" description="Charge relay system" evidence="6 7">
    <location>
        <position position="553"/>
    </location>
</feature>
<evidence type="ECO:0000256" key="2">
    <source>
        <dbReference type="ARBA" id="ARBA00022670"/>
    </source>
</evidence>
<proteinExistence type="inferred from homology"/>
<dbReference type="InterPro" id="IPR045051">
    <property type="entry name" value="SBT"/>
</dbReference>
<protein>
    <submittedName>
        <fullName evidence="12">CO2 RESPONSE SECRETED PROTEASE</fullName>
    </submittedName>
</protein>
<dbReference type="PANTHER" id="PTHR10795">
    <property type="entry name" value="PROPROTEIN CONVERTASE SUBTILISIN/KEXIN"/>
    <property type="match status" value="1"/>
</dbReference>
<dbReference type="FunFam" id="3.40.50.200:FF:000006">
    <property type="entry name" value="Subtilisin-like protease SBT1.5"/>
    <property type="match status" value="1"/>
</dbReference>
<feature type="domain" description="Subtilisin-like protease fibronectin type-III" evidence="11">
    <location>
        <begin position="669"/>
        <end position="765"/>
    </location>
</feature>
<comment type="caution">
    <text evidence="12">The sequence shown here is derived from an EMBL/GenBank/DDBJ whole genome shotgun (WGS) entry which is preliminary data.</text>
</comment>
<dbReference type="EMBL" id="BSYR01000061">
    <property type="protein sequence ID" value="GMJ12171.1"/>
    <property type="molecule type" value="Genomic_DNA"/>
</dbReference>
<comment type="similarity">
    <text evidence="1 7">Belongs to the peptidase S8 family.</text>
</comment>
<feature type="active site" description="Charge relay system" evidence="6 7">
    <location>
        <position position="216"/>
    </location>
</feature>
<keyword evidence="13" id="KW-1185">Reference proteome</keyword>
<feature type="chain" id="PRO_5040880058" evidence="8">
    <location>
        <begin position="23"/>
        <end position="768"/>
    </location>
</feature>
<dbReference type="AlphaFoldDB" id="A0A9W7JB96"/>
<dbReference type="InterPro" id="IPR034197">
    <property type="entry name" value="Peptidases_S8_3"/>
</dbReference>
<dbReference type="InterPro" id="IPR015500">
    <property type="entry name" value="Peptidase_S8_subtilisin-rel"/>
</dbReference>
<gene>
    <name evidence="12" type="ORF">HRI_004886300</name>
</gene>